<organism evidence="1 2">
    <name type="scientific">Aphanothece hegewaldii CCALA 016</name>
    <dbReference type="NCBI Taxonomy" id="2107694"/>
    <lineage>
        <taxon>Bacteria</taxon>
        <taxon>Bacillati</taxon>
        <taxon>Cyanobacteriota</taxon>
        <taxon>Cyanophyceae</taxon>
        <taxon>Oscillatoriophycideae</taxon>
        <taxon>Chroococcales</taxon>
        <taxon>Aphanothecaceae</taxon>
        <taxon>Aphanothece</taxon>
    </lineage>
</organism>
<dbReference type="RefSeq" id="WP_106456010.1">
    <property type="nucleotide sequence ID" value="NZ_PXOH01000005.1"/>
</dbReference>
<name>A0A2T1M035_9CHRO</name>
<gene>
    <name evidence="1" type="ORF">C7H19_06095</name>
</gene>
<dbReference type="InterPro" id="IPR023346">
    <property type="entry name" value="Lysozyme-like_dom_sf"/>
</dbReference>
<keyword evidence="2" id="KW-1185">Reference proteome</keyword>
<protein>
    <submittedName>
        <fullName evidence="1">Glycoside hydrolase</fullName>
    </submittedName>
</protein>
<reference evidence="1 2" key="1">
    <citation type="submission" date="2018-03" db="EMBL/GenBank/DDBJ databases">
        <title>The ancient ancestry and fast evolution of plastids.</title>
        <authorList>
            <person name="Moore K.R."/>
            <person name="Magnabosco C."/>
            <person name="Momper L."/>
            <person name="Gold D.A."/>
            <person name="Bosak T."/>
            <person name="Fournier G.P."/>
        </authorList>
    </citation>
    <scope>NUCLEOTIDE SEQUENCE [LARGE SCALE GENOMIC DNA]</scope>
    <source>
        <strain evidence="1 2">CCALA 016</strain>
    </source>
</reference>
<dbReference type="AlphaFoldDB" id="A0A2T1M035"/>
<sequence length="222" mass="25186">MSNRQKNIFTQTIFGTSVLIVLAFHGQFPSLVNTLTQQFSASTIKLSYATQPLAMTGGDPYIRALMRTITASESNVDKPYYVLYGGKYVDDLSTHPEQCMPIVTGPNVGQCSTAAGRYQFLNTTWYEKARQYHPKPSGLLWWKNYSFEPEYQDKVVYAWLNDSNAWGVNISQKLQQGKIDAVLKLLSRTWTSLGYGIETNSMSPHLSRIYQKMLTEELKRVG</sequence>
<accession>A0A2T1M035</accession>
<dbReference type="Gene3D" id="1.10.530.10">
    <property type="match status" value="1"/>
</dbReference>
<evidence type="ECO:0000313" key="2">
    <source>
        <dbReference type="Proteomes" id="UP000239001"/>
    </source>
</evidence>
<reference evidence="1 2" key="2">
    <citation type="submission" date="2018-03" db="EMBL/GenBank/DDBJ databases">
        <authorList>
            <person name="Keele B.F."/>
        </authorList>
    </citation>
    <scope>NUCLEOTIDE SEQUENCE [LARGE SCALE GENOMIC DNA]</scope>
    <source>
        <strain evidence="1 2">CCALA 016</strain>
    </source>
</reference>
<comment type="caution">
    <text evidence="1">The sequence shown here is derived from an EMBL/GenBank/DDBJ whole genome shotgun (WGS) entry which is preliminary data.</text>
</comment>
<dbReference type="EMBL" id="PXOH01000005">
    <property type="protein sequence ID" value="PSF38043.1"/>
    <property type="molecule type" value="Genomic_DNA"/>
</dbReference>
<keyword evidence="1" id="KW-0378">Hydrolase</keyword>
<dbReference type="OrthoDB" id="481043at2"/>
<dbReference type="SUPFAM" id="SSF53955">
    <property type="entry name" value="Lysozyme-like"/>
    <property type="match status" value="1"/>
</dbReference>
<evidence type="ECO:0000313" key="1">
    <source>
        <dbReference type="EMBL" id="PSF38043.1"/>
    </source>
</evidence>
<dbReference type="GO" id="GO:0016787">
    <property type="term" value="F:hydrolase activity"/>
    <property type="evidence" value="ECO:0007669"/>
    <property type="project" value="UniProtKB-KW"/>
</dbReference>
<proteinExistence type="predicted"/>
<dbReference type="Proteomes" id="UP000239001">
    <property type="component" value="Unassembled WGS sequence"/>
</dbReference>